<evidence type="ECO:0000313" key="2">
    <source>
        <dbReference type="EMBL" id="CAB4886578.1"/>
    </source>
</evidence>
<name>A0A6J7EYG1_9ZZZZ</name>
<reference evidence="2" key="1">
    <citation type="submission" date="2020-05" db="EMBL/GenBank/DDBJ databases">
        <authorList>
            <person name="Chiriac C."/>
            <person name="Salcher M."/>
            <person name="Ghai R."/>
            <person name="Kavagutti S V."/>
        </authorList>
    </citation>
    <scope>NUCLEOTIDE SEQUENCE</scope>
</reference>
<accession>A0A6J7EYG1</accession>
<dbReference type="AlphaFoldDB" id="A0A6J7EYG1"/>
<gene>
    <name evidence="2" type="ORF">UFOPK3417_02059</name>
</gene>
<dbReference type="EMBL" id="CAFBLR010000295">
    <property type="protein sequence ID" value="CAB4886578.1"/>
    <property type="molecule type" value="Genomic_DNA"/>
</dbReference>
<organism evidence="2">
    <name type="scientific">freshwater metagenome</name>
    <dbReference type="NCBI Taxonomy" id="449393"/>
    <lineage>
        <taxon>unclassified sequences</taxon>
        <taxon>metagenomes</taxon>
        <taxon>ecological metagenomes</taxon>
    </lineage>
</organism>
<sequence length="175" mass="19061">MVPVLAQPFSGAWMSPNTRVTMPTVDRMNPGGSSLPWLGSLDFGRSLPPLTRARTMIGTFTRNTDPYQKWPSSQPLKIGPSVPPTPLTLAHMAIAFWRSCGGKMLTRIESVDGITNAAASPMSPRQRINCIIECDCEARTLPTRKMTRPTCSAPLRPNRSPIAADVNSRPANTSE</sequence>
<feature type="region of interest" description="Disordered" evidence="1">
    <location>
        <begin position="147"/>
        <end position="175"/>
    </location>
</feature>
<proteinExistence type="predicted"/>
<evidence type="ECO:0000256" key="1">
    <source>
        <dbReference type="SAM" id="MobiDB-lite"/>
    </source>
</evidence>
<protein>
    <submittedName>
        <fullName evidence="2">Unannotated protein</fullName>
    </submittedName>
</protein>